<reference evidence="6 7" key="1">
    <citation type="submission" date="2020-02" db="EMBL/GenBank/DDBJ databases">
        <authorList>
            <person name="Kim Y.B."/>
            <person name="Roh S.W."/>
        </authorList>
    </citation>
    <scope>NUCLEOTIDE SEQUENCE [LARGE SCALE GENOMIC DNA]</scope>
    <source>
        <strain evidence="6 7">DSM 103574</strain>
    </source>
</reference>
<dbReference type="PROSITE" id="PS00198">
    <property type="entry name" value="4FE4S_FER_1"/>
    <property type="match status" value="1"/>
</dbReference>
<dbReference type="EMBL" id="CP048649">
    <property type="protein sequence ID" value="QIB70430.1"/>
    <property type="molecule type" value="Genomic_DNA"/>
</dbReference>
<organism evidence="6 7">
    <name type="scientific">Aminipila butyrica</name>
    <dbReference type="NCBI Taxonomy" id="433296"/>
    <lineage>
        <taxon>Bacteria</taxon>
        <taxon>Bacillati</taxon>
        <taxon>Bacillota</taxon>
        <taxon>Clostridia</taxon>
        <taxon>Peptostreptococcales</taxon>
        <taxon>Anaerovoracaceae</taxon>
        <taxon>Aminipila</taxon>
    </lineage>
</organism>
<dbReference type="InterPro" id="IPR008254">
    <property type="entry name" value="Flavodoxin/NO_synth"/>
</dbReference>
<dbReference type="GO" id="GO:0010181">
    <property type="term" value="F:FMN binding"/>
    <property type="evidence" value="ECO:0007669"/>
    <property type="project" value="InterPro"/>
</dbReference>
<keyword evidence="1" id="KW-0479">Metal-binding</keyword>
<dbReference type="InterPro" id="IPR047964">
    <property type="entry name" value="EFR1-like"/>
</dbReference>
<dbReference type="InterPro" id="IPR017896">
    <property type="entry name" value="4Fe4S_Fe-S-bd"/>
</dbReference>
<evidence type="ECO:0000256" key="3">
    <source>
        <dbReference type="ARBA" id="ARBA00023014"/>
    </source>
</evidence>
<dbReference type="GO" id="GO:0046872">
    <property type="term" value="F:metal ion binding"/>
    <property type="evidence" value="ECO:0007669"/>
    <property type="project" value="UniProtKB-KW"/>
</dbReference>
<proteinExistence type="predicted"/>
<dbReference type="KEGG" id="abut:Ami103574_14515"/>
<evidence type="ECO:0000256" key="1">
    <source>
        <dbReference type="ARBA" id="ARBA00022723"/>
    </source>
</evidence>
<evidence type="ECO:0000313" key="6">
    <source>
        <dbReference type="EMBL" id="QIB70430.1"/>
    </source>
</evidence>
<dbReference type="InterPro" id="IPR017900">
    <property type="entry name" value="4Fe4S_Fe_S_CS"/>
</dbReference>
<sequence>MRKQLSIIFFSATGGTAKIVKSITAGIGGNYEEYNITLPANREKGITFDASDLVIIGVPVYAGRVPDFLIDFFANVKGNHTPAVFIAVYGNRDYDDALIELKDTFERNGFIGIAAGAFIAEHSNTLKVGTNRPDSKDLDAAKQFGADIKIKFEDSDAILQSPKLIVKGNIPYKERMSAPPIAPDTSGDCINCGICAKHCPKGAISLYNFKEVEAANCVRCCSCIKKCPVQAKSIHHEVFNKITRALIDSFSTIRHEPEYFL</sequence>
<dbReference type="Pfam" id="PF00037">
    <property type="entry name" value="Fer4"/>
    <property type="match status" value="1"/>
</dbReference>
<dbReference type="Proteomes" id="UP000466848">
    <property type="component" value="Chromosome"/>
</dbReference>
<dbReference type="GO" id="GO:0016651">
    <property type="term" value="F:oxidoreductase activity, acting on NAD(P)H"/>
    <property type="evidence" value="ECO:0007669"/>
    <property type="project" value="UniProtKB-ARBA"/>
</dbReference>
<accession>A0A858BZQ9</accession>
<dbReference type="InterPro" id="IPR029039">
    <property type="entry name" value="Flavoprotein-like_sf"/>
</dbReference>
<evidence type="ECO:0000259" key="4">
    <source>
        <dbReference type="PROSITE" id="PS50902"/>
    </source>
</evidence>
<evidence type="ECO:0000259" key="5">
    <source>
        <dbReference type="PROSITE" id="PS51379"/>
    </source>
</evidence>
<dbReference type="PANTHER" id="PTHR43122">
    <property type="entry name" value="FERREDOXIN SUBUNIT OF PYRUVATE:FLAVODOXIN OXIDOREDUCTASE-RELATED"/>
    <property type="match status" value="1"/>
</dbReference>
<name>A0A858BZQ9_9FIRM</name>
<dbReference type="Gene3D" id="3.30.70.20">
    <property type="match status" value="1"/>
</dbReference>
<feature type="domain" description="4Fe-4S ferredoxin-type" evidence="5">
    <location>
        <begin position="211"/>
        <end position="237"/>
    </location>
</feature>
<dbReference type="NCBIfam" id="NF038196">
    <property type="entry name" value="ferrodoxin_EFR1"/>
    <property type="match status" value="1"/>
</dbReference>
<protein>
    <submittedName>
        <fullName evidence="6">(4Fe-4S)-binding protein</fullName>
    </submittedName>
</protein>
<dbReference type="Pfam" id="PF12724">
    <property type="entry name" value="Flavodoxin_5"/>
    <property type="match status" value="1"/>
</dbReference>
<evidence type="ECO:0000313" key="7">
    <source>
        <dbReference type="Proteomes" id="UP000466848"/>
    </source>
</evidence>
<keyword evidence="2" id="KW-0408">Iron</keyword>
<dbReference type="PROSITE" id="PS51379">
    <property type="entry name" value="4FE4S_FER_2"/>
    <property type="match status" value="2"/>
</dbReference>
<dbReference type="SUPFAM" id="SSF54862">
    <property type="entry name" value="4Fe-4S ferredoxins"/>
    <property type="match status" value="1"/>
</dbReference>
<gene>
    <name evidence="6" type="ORF">Ami103574_14515</name>
</gene>
<dbReference type="RefSeq" id="WP_163067668.1">
    <property type="nucleotide sequence ID" value="NZ_CP048649.1"/>
</dbReference>
<dbReference type="Gene3D" id="3.40.50.360">
    <property type="match status" value="1"/>
</dbReference>
<dbReference type="GO" id="GO:0051536">
    <property type="term" value="F:iron-sulfur cluster binding"/>
    <property type="evidence" value="ECO:0007669"/>
    <property type="project" value="UniProtKB-KW"/>
</dbReference>
<feature type="domain" description="4Fe-4S ferredoxin-type" evidence="5">
    <location>
        <begin position="179"/>
        <end position="209"/>
    </location>
</feature>
<feature type="domain" description="Flavodoxin-like" evidence="4">
    <location>
        <begin position="5"/>
        <end position="149"/>
    </location>
</feature>
<dbReference type="SUPFAM" id="SSF52218">
    <property type="entry name" value="Flavoproteins"/>
    <property type="match status" value="1"/>
</dbReference>
<dbReference type="PROSITE" id="PS50902">
    <property type="entry name" value="FLAVODOXIN_LIKE"/>
    <property type="match status" value="1"/>
</dbReference>
<dbReference type="InterPro" id="IPR026816">
    <property type="entry name" value="Flavodoxin_dom"/>
</dbReference>
<keyword evidence="3" id="KW-0411">Iron-sulfur</keyword>
<keyword evidence="7" id="KW-1185">Reference proteome</keyword>
<evidence type="ECO:0000256" key="2">
    <source>
        <dbReference type="ARBA" id="ARBA00023004"/>
    </source>
</evidence>
<dbReference type="AlphaFoldDB" id="A0A858BZQ9"/>
<dbReference type="PANTHER" id="PTHR43122:SF1">
    <property type="entry name" value="IRON-SULFUR-BINDING PROTEIN"/>
    <property type="match status" value="1"/>
</dbReference>